<keyword evidence="1" id="KW-0614">Plasmid</keyword>
<proteinExistence type="predicted"/>
<name>A0A2Z1CLZ5_PSEPU</name>
<protein>
    <submittedName>
        <fullName evidence="1">Uncharacterized protein</fullName>
    </submittedName>
</protein>
<accession>A0A2Z1CLZ5</accession>
<organism evidence="1">
    <name type="scientific">Pseudomonas putida</name>
    <name type="common">Arthrobacter siderocapsulatus</name>
    <dbReference type="NCBI Taxonomy" id="303"/>
    <lineage>
        <taxon>Bacteria</taxon>
        <taxon>Pseudomonadati</taxon>
        <taxon>Pseudomonadota</taxon>
        <taxon>Gammaproteobacteria</taxon>
        <taxon>Pseudomonadales</taxon>
        <taxon>Pseudomonadaceae</taxon>
        <taxon>Pseudomonas</taxon>
    </lineage>
</organism>
<dbReference type="AlphaFoldDB" id="A0A2Z1CLZ5"/>
<dbReference type="EMBL" id="KU130294">
    <property type="protein sequence ID" value="ALZ46198.1"/>
    <property type="molecule type" value="Genomic_DNA"/>
</dbReference>
<evidence type="ECO:0000313" key="1">
    <source>
        <dbReference type="EMBL" id="ALZ46198.1"/>
    </source>
</evidence>
<geneLocation type="plasmid" evidence="1">
    <name>p12969-DIM</name>
</geneLocation>
<reference evidence="1" key="1">
    <citation type="journal article" date="2015" name="J. Antimicrob. Chemother.">
        <title>Genetic characterization of a novel blaDIM-2-carrying megaplasmid p12969-DIM from clinical Pseudomonas putida.</title>
        <authorList>
            <person name="Sun F."/>
            <person name="Zhou D."/>
            <person name="Wang Q."/>
            <person name="Feng J."/>
            <person name="Feng W."/>
            <person name="Luo W."/>
            <person name="Liu Y."/>
            <person name="Qiu X."/>
            <person name="Yin Z."/>
            <person name="Xia P."/>
        </authorList>
    </citation>
    <scope>NUCLEOTIDE SEQUENCE</scope>
    <source>
        <strain evidence="1">12969</strain>
        <plasmid evidence="1">p12969-DIM</plasmid>
    </source>
</reference>
<sequence length="39" mass="4588">MDSVLIQFRTDRTVKGRWPRLVSRSAFQPLLHQGGKDYQ</sequence>